<evidence type="ECO:0000256" key="1">
    <source>
        <dbReference type="ARBA" id="ARBA00007626"/>
    </source>
</evidence>
<evidence type="ECO:0000256" key="3">
    <source>
        <dbReference type="PROSITE-ProRule" id="PRU00708"/>
    </source>
</evidence>
<comment type="similarity">
    <text evidence="1">Belongs to the PPR family. P subfamily.</text>
</comment>
<feature type="repeat" description="PPR" evidence="3">
    <location>
        <begin position="426"/>
        <end position="460"/>
    </location>
</feature>
<name>A0ABD1MMB9_9FABA</name>
<feature type="repeat" description="PPR" evidence="3">
    <location>
        <begin position="144"/>
        <end position="178"/>
    </location>
</feature>
<dbReference type="PANTHER" id="PTHR47874">
    <property type="entry name" value="EXPRESSED PROTEIN"/>
    <property type="match status" value="1"/>
</dbReference>
<dbReference type="Gene3D" id="1.25.40.10">
    <property type="entry name" value="Tetratricopeptide repeat domain"/>
    <property type="match status" value="4"/>
</dbReference>
<dbReference type="Proteomes" id="UP001603857">
    <property type="component" value="Unassembled WGS sequence"/>
</dbReference>
<feature type="repeat" description="PPR" evidence="3">
    <location>
        <begin position="286"/>
        <end position="320"/>
    </location>
</feature>
<evidence type="ECO:0000256" key="2">
    <source>
        <dbReference type="ARBA" id="ARBA00022737"/>
    </source>
</evidence>
<dbReference type="InterPro" id="IPR044179">
    <property type="entry name" value="PPR5-like"/>
</dbReference>
<feature type="repeat" description="PPR" evidence="3">
    <location>
        <begin position="356"/>
        <end position="390"/>
    </location>
</feature>
<feature type="region of interest" description="Disordered" evidence="4">
    <location>
        <begin position="1"/>
        <end position="46"/>
    </location>
</feature>
<gene>
    <name evidence="5" type="ORF">Fmac_011287</name>
</gene>
<organism evidence="5 6">
    <name type="scientific">Flemingia macrophylla</name>
    <dbReference type="NCBI Taxonomy" id="520843"/>
    <lineage>
        <taxon>Eukaryota</taxon>
        <taxon>Viridiplantae</taxon>
        <taxon>Streptophyta</taxon>
        <taxon>Embryophyta</taxon>
        <taxon>Tracheophyta</taxon>
        <taxon>Spermatophyta</taxon>
        <taxon>Magnoliopsida</taxon>
        <taxon>eudicotyledons</taxon>
        <taxon>Gunneridae</taxon>
        <taxon>Pentapetalae</taxon>
        <taxon>rosids</taxon>
        <taxon>fabids</taxon>
        <taxon>Fabales</taxon>
        <taxon>Fabaceae</taxon>
        <taxon>Papilionoideae</taxon>
        <taxon>50 kb inversion clade</taxon>
        <taxon>NPAAA clade</taxon>
        <taxon>indigoferoid/millettioid clade</taxon>
        <taxon>Phaseoleae</taxon>
        <taxon>Flemingia</taxon>
    </lineage>
</organism>
<reference evidence="5 6" key="1">
    <citation type="submission" date="2024-08" db="EMBL/GenBank/DDBJ databases">
        <title>Insights into the chromosomal genome structure of Flemingia macrophylla.</title>
        <authorList>
            <person name="Ding Y."/>
            <person name="Zhao Y."/>
            <person name="Bi W."/>
            <person name="Wu M."/>
            <person name="Zhao G."/>
            <person name="Gong Y."/>
            <person name="Li W."/>
            <person name="Zhang P."/>
        </authorList>
    </citation>
    <scope>NUCLEOTIDE SEQUENCE [LARGE SCALE GENOMIC DNA]</scope>
    <source>
        <strain evidence="5">DYQJB</strain>
        <tissue evidence="5">Leaf</tissue>
    </source>
</reference>
<feature type="repeat" description="PPR" evidence="3">
    <location>
        <begin position="250"/>
        <end position="284"/>
    </location>
</feature>
<comment type="caution">
    <text evidence="5">The sequence shown here is derived from an EMBL/GenBank/DDBJ whole genome shotgun (WGS) entry which is preliminary data.</text>
</comment>
<sequence>MASLCVAPPFPPPSLPRRASSARARAHARARGEPEPGPSSTALEERTRRIAKELEKLKAKEARERKEMTNTKIASQKAVSVILRREATKAHIDKSSIMKKAVNSKKLLPQTVLEALHDRVTALRWESALKVFELLREQLWYRPNSGVYIKLIVMLGKCKQPERAHELFQAMVDEGCVLDCESYTALLSAYSRSGLLDKAFSLLEEMKNTPGCQPDVQTYSILIKSCLQVFAFDKVQNLLSDMANHEIKPNTVTYNTLIDAYGKARKFSEMESILVEMLADGYCQPDVWTLNSTLRAFGNIGHIETMEKCYDKFQTAGIQPNVQTFNILLDSYGKAQDYRKMSAVMEYMQKYHYSWTIVTFNIVIDAFGKAGDLKQMEYLFRLMRSQRIKPSCVTLCSLVRAYAHAGKPEKIGGVLRFVENSDVLLDTVFFNCLVDAYGRLGCFSEMKGVLEMMKQNGCKPDIITYRTMIKAYSFKGMDSHAKELIELLPTVNRPAWKRDKPDF</sequence>
<keyword evidence="6" id="KW-1185">Reference proteome</keyword>
<dbReference type="Pfam" id="PF01535">
    <property type="entry name" value="PPR"/>
    <property type="match status" value="1"/>
</dbReference>
<dbReference type="InterPro" id="IPR011990">
    <property type="entry name" value="TPR-like_helical_dom_sf"/>
</dbReference>
<evidence type="ECO:0000313" key="5">
    <source>
        <dbReference type="EMBL" id="KAL2336841.1"/>
    </source>
</evidence>
<dbReference type="AlphaFoldDB" id="A0ABD1MMB9"/>
<dbReference type="Pfam" id="PF13812">
    <property type="entry name" value="PPR_3"/>
    <property type="match status" value="1"/>
</dbReference>
<evidence type="ECO:0000313" key="6">
    <source>
        <dbReference type="Proteomes" id="UP001603857"/>
    </source>
</evidence>
<dbReference type="NCBIfam" id="TIGR00756">
    <property type="entry name" value="PPR"/>
    <property type="match status" value="6"/>
</dbReference>
<proteinExistence type="inferred from homology"/>
<keyword evidence="2" id="KW-0677">Repeat</keyword>
<evidence type="ECO:0008006" key="7">
    <source>
        <dbReference type="Google" id="ProtNLM"/>
    </source>
</evidence>
<dbReference type="EMBL" id="JBGMDY010000004">
    <property type="protein sequence ID" value="KAL2336841.1"/>
    <property type="molecule type" value="Genomic_DNA"/>
</dbReference>
<protein>
    <recommendedName>
        <fullName evidence="7">Pentatricopeptide repeat-containing protein</fullName>
    </recommendedName>
</protein>
<dbReference type="PROSITE" id="PS51375">
    <property type="entry name" value="PPR"/>
    <property type="match status" value="7"/>
</dbReference>
<feature type="repeat" description="PPR" evidence="3">
    <location>
        <begin position="215"/>
        <end position="249"/>
    </location>
</feature>
<evidence type="ECO:0000256" key="4">
    <source>
        <dbReference type="SAM" id="MobiDB-lite"/>
    </source>
</evidence>
<dbReference type="SUPFAM" id="SSF48452">
    <property type="entry name" value="TPR-like"/>
    <property type="match status" value="1"/>
</dbReference>
<accession>A0ABD1MMB9</accession>
<dbReference type="InterPro" id="IPR002885">
    <property type="entry name" value="PPR_rpt"/>
</dbReference>
<dbReference type="Pfam" id="PF13041">
    <property type="entry name" value="PPR_2"/>
    <property type="match status" value="3"/>
</dbReference>
<dbReference type="PANTHER" id="PTHR47874:SF6">
    <property type="entry name" value="PENTATRICOPEPTIDE REPEAT-CONTAINING PROTEIN"/>
    <property type="match status" value="1"/>
</dbReference>
<feature type="repeat" description="PPR" evidence="3">
    <location>
        <begin position="179"/>
        <end position="209"/>
    </location>
</feature>